<protein>
    <submittedName>
        <fullName evidence="1">Uncharacterized protein</fullName>
    </submittedName>
</protein>
<sequence>MGSAAKISLHAARLHSALFKCSIVSPLHPKALDFTKKEPPKIGRFLRCAAFIFFSVIRS</sequence>
<accession>A0A8B2ZF68</accession>
<evidence type="ECO:0000313" key="2">
    <source>
        <dbReference type="Proteomes" id="UP000260790"/>
    </source>
</evidence>
<reference evidence="1 2" key="1">
    <citation type="submission" date="2018-08" db="EMBL/GenBank/DDBJ databases">
        <title>A genome reference for cultivated species of the human gut microbiota.</title>
        <authorList>
            <person name="Zou Y."/>
            <person name="Xue W."/>
            <person name="Luo G."/>
        </authorList>
    </citation>
    <scope>NUCLEOTIDE SEQUENCE [LARGE SCALE GENOMIC DNA]</scope>
    <source>
        <strain evidence="1 2">TF10-9AT</strain>
    </source>
</reference>
<organism evidence="1 2">
    <name type="scientific">Ligilactobacillus ruminis</name>
    <dbReference type="NCBI Taxonomy" id="1623"/>
    <lineage>
        <taxon>Bacteria</taxon>
        <taxon>Bacillati</taxon>
        <taxon>Bacillota</taxon>
        <taxon>Bacilli</taxon>
        <taxon>Lactobacillales</taxon>
        <taxon>Lactobacillaceae</taxon>
        <taxon>Ligilactobacillus</taxon>
    </lineage>
</organism>
<dbReference type="AlphaFoldDB" id="A0A8B2ZF68"/>
<dbReference type="EMBL" id="QSQR01000001">
    <property type="protein sequence ID" value="RGK48548.1"/>
    <property type="molecule type" value="Genomic_DNA"/>
</dbReference>
<name>A0A8B2ZF68_9LACO</name>
<proteinExistence type="predicted"/>
<dbReference type="Proteomes" id="UP000260790">
    <property type="component" value="Unassembled WGS sequence"/>
</dbReference>
<gene>
    <name evidence="1" type="ORF">DXD09_00960</name>
</gene>
<comment type="caution">
    <text evidence="1">The sequence shown here is derived from an EMBL/GenBank/DDBJ whole genome shotgun (WGS) entry which is preliminary data.</text>
</comment>
<evidence type="ECO:0000313" key="1">
    <source>
        <dbReference type="EMBL" id="RGK48548.1"/>
    </source>
</evidence>